<keyword evidence="8" id="KW-0282">Flagellum</keyword>
<sequence>MKIWEGVPKVSGIYDSRRNISKMEKTDNVTGKKDVVSISNQAKDIQTAMKALKDIPDIRKDRVEELTQKLETGAYKVTEEDIADKILKSIIDGKA</sequence>
<dbReference type="OrthoDB" id="2112849at2"/>
<keyword evidence="6" id="KW-0804">Transcription</keyword>
<dbReference type="GO" id="GO:0044781">
    <property type="term" value="P:bacterial-type flagellum organization"/>
    <property type="evidence" value="ECO:0007669"/>
    <property type="project" value="UniProtKB-KW"/>
</dbReference>
<feature type="domain" description="Anti-sigma-28 factor FlgM C-terminal" evidence="7">
    <location>
        <begin position="34"/>
        <end position="88"/>
    </location>
</feature>
<dbReference type="RefSeq" id="WP_069195555.1">
    <property type="nucleotide sequence ID" value="NZ_RLII01000012.1"/>
</dbReference>
<evidence type="ECO:0000256" key="3">
    <source>
        <dbReference type="ARBA" id="ARBA00022491"/>
    </source>
</evidence>
<keyword evidence="5" id="KW-0805">Transcription regulation</keyword>
<evidence type="ECO:0000256" key="4">
    <source>
        <dbReference type="ARBA" id="ARBA00022795"/>
    </source>
</evidence>
<dbReference type="NCBIfam" id="TIGR03824">
    <property type="entry name" value="FlgM_jcvi"/>
    <property type="match status" value="1"/>
</dbReference>
<dbReference type="InterPro" id="IPR007412">
    <property type="entry name" value="FlgM"/>
</dbReference>
<evidence type="ECO:0000256" key="5">
    <source>
        <dbReference type="ARBA" id="ARBA00023015"/>
    </source>
</evidence>
<evidence type="ECO:0000256" key="6">
    <source>
        <dbReference type="ARBA" id="ARBA00023163"/>
    </source>
</evidence>
<evidence type="ECO:0000313" key="8">
    <source>
        <dbReference type="EMBL" id="RXE58843.1"/>
    </source>
</evidence>
<dbReference type="SUPFAM" id="SSF101498">
    <property type="entry name" value="Anti-sigma factor FlgM"/>
    <property type="match status" value="1"/>
</dbReference>
<evidence type="ECO:0000256" key="2">
    <source>
        <dbReference type="ARBA" id="ARBA00017823"/>
    </source>
</evidence>
<dbReference type="InterPro" id="IPR031316">
    <property type="entry name" value="FlgM_C"/>
</dbReference>
<dbReference type="Proteomes" id="UP000289166">
    <property type="component" value="Unassembled WGS sequence"/>
</dbReference>
<keyword evidence="9" id="KW-1185">Reference proteome</keyword>
<evidence type="ECO:0000259" key="7">
    <source>
        <dbReference type="Pfam" id="PF04316"/>
    </source>
</evidence>
<keyword evidence="8" id="KW-0969">Cilium</keyword>
<comment type="similarity">
    <text evidence="1">Belongs to the FlgM family.</text>
</comment>
<keyword evidence="3" id="KW-0678">Repressor</keyword>
<evidence type="ECO:0000313" key="9">
    <source>
        <dbReference type="Proteomes" id="UP000289166"/>
    </source>
</evidence>
<keyword evidence="8" id="KW-0966">Cell projection</keyword>
<gene>
    <name evidence="8" type="primary">flgM</name>
    <name evidence="8" type="ORF">EFD62_10285</name>
</gene>
<reference evidence="9" key="1">
    <citation type="submission" date="2018-11" db="EMBL/GenBank/DDBJ databases">
        <title>Genome sequencing of a novel mesophilic and cellulolytic organism within the genus Hungateiclostridium.</title>
        <authorList>
            <person name="Rettenmaier R."/>
            <person name="Liebl W."/>
            <person name="Zverlov V."/>
        </authorList>
    </citation>
    <scope>NUCLEOTIDE SEQUENCE [LARGE SCALE GENOMIC DNA]</scope>
    <source>
        <strain evidence="9">N2K1</strain>
    </source>
</reference>
<organism evidence="8 9">
    <name type="scientific">Acetivibrio mesophilus</name>
    <dbReference type="NCBI Taxonomy" id="2487273"/>
    <lineage>
        <taxon>Bacteria</taxon>
        <taxon>Bacillati</taxon>
        <taxon>Bacillota</taxon>
        <taxon>Clostridia</taxon>
        <taxon>Eubacteriales</taxon>
        <taxon>Oscillospiraceae</taxon>
        <taxon>Acetivibrio</taxon>
    </lineage>
</organism>
<dbReference type="GO" id="GO:0045892">
    <property type="term" value="P:negative regulation of DNA-templated transcription"/>
    <property type="evidence" value="ECO:0007669"/>
    <property type="project" value="InterPro"/>
</dbReference>
<dbReference type="AlphaFoldDB" id="A0A4Q0I3K1"/>
<protein>
    <recommendedName>
        <fullName evidence="2">Negative regulator of flagellin synthesis</fullName>
    </recommendedName>
</protein>
<dbReference type="InterPro" id="IPR035890">
    <property type="entry name" value="Anti-sigma-28_factor_FlgM_sf"/>
</dbReference>
<name>A0A4Q0I3K1_9FIRM</name>
<proteinExistence type="inferred from homology"/>
<evidence type="ECO:0000256" key="1">
    <source>
        <dbReference type="ARBA" id="ARBA00005322"/>
    </source>
</evidence>
<keyword evidence="4" id="KW-1005">Bacterial flagellum biogenesis</keyword>
<dbReference type="EMBL" id="RLII01000012">
    <property type="protein sequence ID" value="RXE58843.1"/>
    <property type="molecule type" value="Genomic_DNA"/>
</dbReference>
<accession>A0A4Q0I3K1</accession>
<dbReference type="Pfam" id="PF04316">
    <property type="entry name" value="FlgM"/>
    <property type="match status" value="1"/>
</dbReference>
<comment type="caution">
    <text evidence="8">The sequence shown here is derived from an EMBL/GenBank/DDBJ whole genome shotgun (WGS) entry which is preliminary data.</text>
</comment>